<keyword evidence="2" id="KW-1185">Reference proteome</keyword>
<dbReference type="Proteomes" id="UP000237000">
    <property type="component" value="Unassembled WGS sequence"/>
</dbReference>
<organism evidence="1 2">
    <name type="scientific">Trema orientale</name>
    <name type="common">Charcoal tree</name>
    <name type="synonym">Celtis orientalis</name>
    <dbReference type="NCBI Taxonomy" id="63057"/>
    <lineage>
        <taxon>Eukaryota</taxon>
        <taxon>Viridiplantae</taxon>
        <taxon>Streptophyta</taxon>
        <taxon>Embryophyta</taxon>
        <taxon>Tracheophyta</taxon>
        <taxon>Spermatophyta</taxon>
        <taxon>Magnoliopsida</taxon>
        <taxon>eudicotyledons</taxon>
        <taxon>Gunneridae</taxon>
        <taxon>Pentapetalae</taxon>
        <taxon>rosids</taxon>
        <taxon>fabids</taxon>
        <taxon>Rosales</taxon>
        <taxon>Cannabaceae</taxon>
        <taxon>Trema</taxon>
    </lineage>
</organism>
<accession>A0A2P5EU08</accession>
<feature type="non-terminal residue" evidence="1">
    <location>
        <position position="1"/>
    </location>
</feature>
<protein>
    <submittedName>
        <fullName evidence="1">Uncharacterized protein</fullName>
    </submittedName>
</protein>
<gene>
    <name evidence="1" type="ORF">TorRG33x02_151130</name>
</gene>
<evidence type="ECO:0000313" key="2">
    <source>
        <dbReference type="Proteomes" id="UP000237000"/>
    </source>
</evidence>
<dbReference type="AlphaFoldDB" id="A0A2P5EU08"/>
<proteinExistence type="predicted"/>
<reference evidence="2" key="1">
    <citation type="submission" date="2016-06" db="EMBL/GenBank/DDBJ databases">
        <title>Parallel loss of symbiosis genes in relatives of nitrogen-fixing non-legume Parasponia.</title>
        <authorList>
            <person name="Van Velzen R."/>
            <person name="Holmer R."/>
            <person name="Bu F."/>
            <person name="Rutten L."/>
            <person name="Van Zeijl A."/>
            <person name="Liu W."/>
            <person name="Santuari L."/>
            <person name="Cao Q."/>
            <person name="Sharma T."/>
            <person name="Shen D."/>
            <person name="Roswanjaya Y."/>
            <person name="Wardhani T."/>
            <person name="Kalhor M.S."/>
            <person name="Jansen J."/>
            <person name="Van den Hoogen J."/>
            <person name="Gungor B."/>
            <person name="Hartog M."/>
            <person name="Hontelez J."/>
            <person name="Verver J."/>
            <person name="Yang W.-C."/>
            <person name="Schijlen E."/>
            <person name="Repin R."/>
            <person name="Schilthuizen M."/>
            <person name="Schranz E."/>
            <person name="Heidstra R."/>
            <person name="Miyata K."/>
            <person name="Fedorova E."/>
            <person name="Kohlen W."/>
            <person name="Bisseling T."/>
            <person name="Smit S."/>
            <person name="Geurts R."/>
        </authorList>
    </citation>
    <scope>NUCLEOTIDE SEQUENCE [LARGE SCALE GENOMIC DNA]</scope>
    <source>
        <strain evidence="2">cv. RG33-2</strain>
    </source>
</reference>
<evidence type="ECO:0000313" key="1">
    <source>
        <dbReference type="EMBL" id="PON89038.1"/>
    </source>
</evidence>
<dbReference type="EMBL" id="JXTC01000098">
    <property type="protein sequence ID" value="PON89038.1"/>
    <property type="molecule type" value="Genomic_DNA"/>
</dbReference>
<comment type="caution">
    <text evidence="1">The sequence shown here is derived from an EMBL/GenBank/DDBJ whole genome shotgun (WGS) entry which is preliminary data.</text>
</comment>
<name>A0A2P5EU08_TREOI</name>
<sequence>VGVHRRGIEEGAHYCTLVDWVEAFCVNATATFNFIMIRVLQSTVEGEL</sequence>
<dbReference type="InParanoid" id="A0A2P5EU08"/>